<protein>
    <submittedName>
        <fullName evidence="5">AraC family transcriptional regulator</fullName>
    </submittedName>
</protein>
<dbReference type="Pfam" id="PF12833">
    <property type="entry name" value="HTH_18"/>
    <property type="match status" value="1"/>
</dbReference>
<dbReference type="GO" id="GO:0003700">
    <property type="term" value="F:DNA-binding transcription factor activity"/>
    <property type="evidence" value="ECO:0007669"/>
    <property type="project" value="InterPro"/>
</dbReference>
<keyword evidence="3" id="KW-0804">Transcription</keyword>
<dbReference type="InterPro" id="IPR009057">
    <property type="entry name" value="Homeodomain-like_sf"/>
</dbReference>
<dbReference type="Proteomes" id="UP000607559">
    <property type="component" value="Unassembled WGS sequence"/>
</dbReference>
<dbReference type="PANTHER" id="PTHR47893:SF1">
    <property type="entry name" value="REGULATORY PROTEIN PCHR"/>
    <property type="match status" value="1"/>
</dbReference>
<reference evidence="5" key="2">
    <citation type="submission" date="2020-09" db="EMBL/GenBank/DDBJ databases">
        <authorList>
            <person name="Sun Q."/>
            <person name="Zhou Y."/>
        </authorList>
    </citation>
    <scope>NUCLEOTIDE SEQUENCE</scope>
    <source>
        <strain evidence="5">CGMCC 1.15448</strain>
    </source>
</reference>
<dbReference type="PROSITE" id="PS00041">
    <property type="entry name" value="HTH_ARAC_FAMILY_1"/>
    <property type="match status" value="1"/>
</dbReference>
<dbReference type="GO" id="GO:0043565">
    <property type="term" value="F:sequence-specific DNA binding"/>
    <property type="evidence" value="ECO:0007669"/>
    <property type="project" value="InterPro"/>
</dbReference>
<evidence type="ECO:0000256" key="2">
    <source>
        <dbReference type="ARBA" id="ARBA00023125"/>
    </source>
</evidence>
<dbReference type="PANTHER" id="PTHR47893">
    <property type="entry name" value="REGULATORY PROTEIN PCHR"/>
    <property type="match status" value="1"/>
</dbReference>
<organism evidence="5 6">
    <name type="scientific">Puia dinghuensis</name>
    <dbReference type="NCBI Taxonomy" id="1792502"/>
    <lineage>
        <taxon>Bacteria</taxon>
        <taxon>Pseudomonadati</taxon>
        <taxon>Bacteroidota</taxon>
        <taxon>Chitinophagia</taxon>
        <taxon>Chitinophagales</taxon>
        <taxon>Chitinophagaceae</taxon>
        <taxon>Puia</taxon>
    </lineage>
</organism>
<name>A0A8J2UI79_9BACT</name>
<evidence type="ECO:0000256" key="3">
    <source>
        <dbReference type="ARBA" id="ARBA00023163"/>
    </source>
</evidence>
<keyword evidence="6" id="KW-1185">Reference proteome</keyword>
<proteinExistence type="predicted"/>
<gene>
    <name evidence="5" type="ORF">GCM10011511_52090</name>
</gene>
<evidence type="ECO:0000313" key="5">
    <source>
        <dbReference type="EMBL" id="GGB21825.1"/>
    </source>
</evidence>
<reference evidence="5" key="1">
    <citation type="journal article" date="2014" name="Int. J. Syst. Evol. Microbiol.">
        <title>Complete genome sequence of Corynebacterium casei LMG S-19264T (=DSM 44701T), isolated from a smear-ripened cheese.</title>
        <authorList>
            <consortium name="US DOE Joint Genome Institute (JGI-PGF)"/>
            <person name="Walter F."/>
            <person name="Albersmeier A."/>
            <person name="Kalinowski J."/>
            <person name="Ruckert C."/>
        </authorList>
    </citation>
    <scope>NUCLEOTIDE SEQUENCE</scope>
    <source>
        <strain evidence="5">CGMCC 1.15448</strain>
    </source>
</reference>
<dbReference type="InterPro" id="IPR018060">
    <property type="entry name" value="HTH_AraC"/>
</dbReference>
<dbReference type="PRINTS" id="PR00032">
    <property type="entry name" value="HTHARAC"/>
</dbReference>
<evidence type="ECO:0000256" key="1">
    <source>
        <dbReference type="ARBA" id="ARBA00023015"/>
    </source>
</evidence>
<comment type="caution">
    <text evidence="5">The sequence shown here is derived from an EMBL/GenBank/DDBJ whole genome shotgun (WGS) entry which is preliminary data.</text>
</comment>
<dbReference type="RefSeq" id="WP_188937325.1">
    <property type="nucleotide sequence ID" value="NZ_BMJC01000006.1"/>
</dbReference>
<sequence length="330" mass="38292">MFQFDFSYTDYEQLMNDLAQRMNVPVVNHRLIFPEPIASGSLTFVRLPNGIHVNIVNCKMNQDWLLCRRKMREQFYTLRFHELTIPDTLEIRIGDERLKESNTTRAIAYLTNTLADWAYIGAAGTTYKGIDVLFSPNWLADYLGLQQIDDVLSAYLSLQIENVHREPLDSEYRRLIQEIVEVDDTNPMRLAIIQNRVMLLIERFFLRIYQRRKNSFWNVPLSKADIDRVMQVEATLTKDIFEPAPTISQLARMVSISESKLKKDFKLIYGIPVYEYFQKVRMQAAKDKLLAGGHSVKEVAMELGYSNLSNFTIAFKKEFGLLPSKLLAAI</sequence>
<dbReference type="SMART" id="SM00342">
    <property type="entry name" value="HTH_ARAC"/>
    <property type="match status" value="1"/>
</dbReference>
<dbReference type="InterPro" id="IPR018062">
    <property type="entry name" value="HTH_AraC-typ_CS"/>
</dbReference>
<dbReference type="EMBL" id="BMJC01000006">
    <property type="protein sequence ID" value="GGB21825.1"/>
    <property type="molecule type" value="Genomic_DNA"/>
</dbReference>
<dbReference type="PROSITE" id="PS01124">
    <property type="entry name" value="HTH_ARAC_FAMILY_2"/>
    <property type="match status" value="1"/>
</dbReference>
<keyword evidence="2" id="KW-0238">DNA-binding</keyword>
<dbReference type="InterPro" id="IPR053142">
    <property type="entry name" value="PchR_regulatory_protein"/>
</dbReference>
<evidence type="ECO:0000259" key="4">
    <source>
        <dbReference type="PROSITE" id="PS01124"/>
    </source>
</evidence>
<keyword evidence="1" id="KW-0805">Transcription regulation</keyword>
<dbReference type="SUPFAM" id="SSF46689">
    <property type="entry name" value="Homeodomain-like"/>
    <property type="match status" value="1"/>
</dbReference>
<dbReference type="InterPro" id="IPR020449">
    <property type="entry name" value="Tscrpt_reg_AraC-type_HTH"/>
</dbReference>
<feature type="domain" description="HTH araC/xylS-type" evidence="4">
    <location>
        <begin position="230"/>
        <end position="329"/>
    </location>
</feature>
<evidence type="ECO:0000313" key="6">
    <source>
        <dbReference type="Proteomes" id="UP000607559"/>
    </source>
</evidence>
<accession>A0A8J2UI79</accession>
<dbReference type="AlphaFoldDB" id="A0A8J2UI79"/>
<dbReference type="Gene3D" id="1.10.10.60">
    <property type="entry name" value="Homeodomain-like"/>
    <property type="match status" value="1"/>
</dbReference>